<dbReference type="PRINTS" id="PR00081">
    <property type="entry name" value="GDHRDH"/>
</dbReference>
<dbReference type="InterPro" id="IPR023985">
    <property type="entry name" value="SDR_subfam_1"/>
</dbReference>
<dbReference type="Gene3D" id="3.40.50.720">
    <property type="entry name" value="NAD(P)-binding Rossmann-like Domain"/>
    <property type="match status" value="1"/>
</dbReference>
<comment type="caution">
    <text evidence="6">The sequence shown here is derived from an EMBL/GenBank/DDBJ whole genome shotgun (WGS) entry which is preliminary data.</text>
</comment>
<dbReference type="InterPro" id="IPR036291">
    <property type="entry name" value="NAD(P)-bd_dom_sf"/>
</dbReference>
<evidence type="ECO:0000256" key="2">
    <source>
        <dbReference type="ARBA" id="ARBA00023002"/>
    </source>
</evidence>
<dbReference type="EMBL" id="JAAGWE010000011">
    <property type="protein sequence ID" value="NEM05692.1"/>
    <property type="molecule type" value="Genomic_DNA"/>
</dbReference>
<dbReference type="InterPro" id="IPR002347">
    <property type="entry name" value="SDR_fam"/>
</dbReference>
<comment type="similarity">
    <text evidence="1 4">Belongs to the short-chain dehydrogenases/reductases (SDR) family.</text>
</comment>
<evidence type="ECO:0000256" key="4">
    <source>
        <dbReference type="RuleBase" id="RU000363"/>
    </source>
</evidence>
<evidence type="ECO:0000259" key="5">
    <source>
        <dbReference type="SMART" id="SM00822"/>
    </source>
</evidence>
<dbReference type="AlphaFoldDB" id="A0A6P0GEK9"/>
<evidence type="ECO:0000256" key="1">
    <source>
        <dbReference type="ARBA" id="ARBA00006484"/>
    </source>
</evidence>
<proteinExistence type="inferred from homology"/>
<dbReference type="InterPro" id="IPR057326">
    <property type="entry name" value="KR_dom"/>
</dbReference>
<dbReference type="SUPFAM" id="SSF51735">
    <property type="entry name" value="NAD(P)-binding Rossmann-fold domains"/>
    <property type="match status" value="1"/>
</dbReference>
<dbReference type="PROSITE" id="PS00061">
    <property type="entry name" value="ADH_SHORT"/>
    <property type="match status" value="1"/>
</dbReference>
<dbReference type="Proteomes" id="UP000471126">
    <property type="component" value="Unassembled WGS sequence"/>
</dbReference>
<sequence>MSRLQGKVVFVTGAARGQGRAHAVASAREGADVVAVDLDAQIDTVPYPTARAQDLAETVAQVEALDRRIVARTADVRDEAALADVVAEGLETFGRVDALVANAGVFSQAPFWEMDEQQFRDVLEVNLLGVWRSMKVVAPHMIEQRRGSMVLVSSVNGVRGNAGAAHYAASKHGVLGLMRSAALELGPHGVRVNALCPGLVDTPMTNWPGMYDQMAGRPGGTREDFEASALHYGILGGQGALGPEAVADAAVWLASDGAHGVTGQAVAVDAGHLALPGFNPAPVRP</sequence>
<dbReference type="FunFam" id="3.40.50.720:FF:000084">
    <property type="entry name" value="Short-chain dehydrogenase reductase"/>
    <property type="match status" value="1"/>
</dbReference>
<dbReference type="InterPro" id="IPR020904">
    <property type="entry name" value="Sc_DH/Rdtase_CS"/>
</dbReference>
<evidence type="ECO:0000313" key="6">
    <source>
        <dbReference type="EMBL" id="NEM05692.1"/>
    </source>
</evidence>
<evidence type="ECO:0000256" key="3">
    <source>
        <dbReference type="ARBA" id="ARBA00023027"/>
    </source>
</evidence>
<organism evidence="6 7">
    <name type="scientific">Geodermatophilus normandii</name>
    <dbReference type="NCBI Taxonomy" id="1137989"/>
    <lineage>
        <taxon>Bacteria</taxon>
        <taxon>Bacillati</taxon>
        <taxon>Actinomycetota</taxon>
        <taxon>Actinomycetes</taxon>
        <taxon>Geodermatophilales</taxon>
        <taxon>Geodermatophilaceae</taxon>
        <taxon>Geodermatophilus</taxon>
    </lineage>
</organism>
<dbReference type="GO" id="GO:0016491">
    <property type="term" value="F:oxidoreductase activity"/>
    <property type="evidence" value="ECO:0007669"/>
    <property type="project" value="UniProtKB-KW"/>
</dbReference>
<dbReference type="PRINTS" id="PR00080">
    <property type="entry name" value="SDRFAMILY"/>
</dbReference>
<reference evidence="6 7" key="1">
    <citation type="submission" date="2019-12" db="EMBL/GenBank/DDBJ databases">
        <title>WGS of CPCC 203550 I12A-02606.</title>
        <authorList>
            <person name="Jiang Z."/>
        </authorList>
    </citation>
    <scope>NUCLEOTIDE SEQUENCE [LARGE SCALE GENOMIC DNA]</scope>
    <source>
        <strain evidence="6 7">I12A-02606</strain>
    </source>
</reference>
<gene>
    <name evidence="6" type="ORF">GCU54_06610</name>
</gene>
<feature type="domain" description="Ketoreductase" evidence="5">
    <location>
        <begin position="7"/>
        <end position="213"/>
    </location>
</feature>
<name>A0A6P0GEK9_9ACTN</name>
<dbReference type="NCBIfam" id="TIGR03971">
    <property type="entry name" value="SDR_subfam_1"/>
    <property type="match status" value="1"/>
</dbReference>
<keyword evidence="2" id="KW-0560">Oxidoreductase</keyword>
<protein>
    <submittedName>
        <fullName evidence="6">Mycofactocin-coupled SDR family oxidoreductase</fullName>
    </submittedName>
</protein>
<evidence type="ECO:0000313" key="7">
    <source>
        <dbReference type="Proteomes" id="UP000471126"/>
    </source>
</evidence>
<dbReference type="PANTHER" id="PTHR24321">
    <property type="entry name" value="DEHYDROGENASES, SHORT CHAIN"/>
    <property type="match status" value="1"/>
</dbReference>
<dbReference type="RefSeq" id="WP_163475840.1">
    <property type="nucleotide sequence ID" value="NZ_JAAGWE010000011.1"/>
</dbReference>
<dbReference type="NCBIfam" id="NF009467">
    <property type="entry name" value="PRK12826.1-3"/>
    <property type="match status" value="1"/>
</dbReference>
<accession>A0A6P0GEK9</accession>
<dbReference type="PANTHER" id="PTHR24321:SF8">
    <property type="entry name" value="ESTRADIOL 17-BETA-DEHYDROGENASE 8-RELATED"/>
    <property type="match status" value="1"/>
</dbReference>
<dbReference type="SMART" id="SM00822">
    <property type="entry name" value="PKS_KR"/>
    <property type="match status" value="1"/>
</dbReference>
<dbReference type="CDD" id="cd05233">
    <property type="entry name" value="SDR_c"/>
    <property type="match status" value="1"/>
</dbReference>
<keyword evidence="3" id="KW-0520">NAD</keyword>
<dbReference type="Pfam" id="PF00106">
    <property type="entry name" value="adh_short"/>
    <property type="match status" value="1"/>
</dbReference>